<keyword evidence="2" id="KW-1185">Reference proteome</keyword>
<evidence type="ECO:0000313" key="2">
    <source>
        <dbReference type="Proteomes" id="UP001187415"/>
    </source>
</evidence>
<sequence>MSTYSTELGKVAYAISLLSGKGHEWGMVKWDNRSEPLTPKKEEGRQGRQVSGYAIFGRFIVYYYNVFSQLRQGCPLLFVQYMEPLAAAIKADPGVRGSLVPGGMDVHVKLSQYVDDSMLLLGRDECLIRALEIFESSGMASGTRLNID</sequence>
<dbReference type="EMBL" id="JAUPFM010000009">
    <property type="protein sequence ID" value="KAK2841793.1"/>
    <property type="molecule type" value="Genomic_DNA"/>
</dbReference>
<evidence type="ECO:0000313" key="1">
    <source>
        <dbReference type="EMBL" id="KAK2841793.1"/>
    </source>
</evidence>
<evidence type="ECO:0008006" key="3">
    <source>
        <dbReference type="Google" id="ProtNLM"/>
    </source>
</evidence>
<proteinExistence type="predicted"/>
<reference evidence="1" key="1">
    <citation type="submission" date="2023-07" db="EMBL/GenBank/DDBJ databases">
        <title>Chromosome-level Genome Assembly of Striped Snakehead (Channa striata).</title>
        <authorList>
            <person name="Liu H."/>
        </authorList>
    </citation>
    <scope>NUCLEOTIDE SEQUENCE</scope>
    <source>
        <strain evidence="1">Gz</strain>
        <tissue evidence="1">Muscle</tissue>
    </source>
</reference>
<gene>
    <name evidence="1" type="ORF">Q5P01_011993</name>
</gene>
<name>A0AA88SME5_CHASR</name>
<dbReference type="AlphaFoldDB" id="A0AA88SME5"/>
<organism evidence="1 2">
    <name type="scientific">Channa striata</name>
    <name type="common">Snakehead murrel</name>
    <name type="synonym">Ophicephalus striatus</name>
    <dbReference type="NCBI Taxonomy" id="64152"/>
    <lineage>
        <taxon>Eukaryota</taxon>
        <taxon>Metazoa</taxon>
        <taxon>Chordata</taxon>
        <taxon>Craniata</taxon>
        <taxon>Vertebrata</taxon>
        <taxon>Euteleostomi</taxon>
        <taxon>Actinopterygii</taxon>
        <taxon>Neopterygii</taxon>
        <taxon>Teleostei</taxon>
        <taxon>Neoteleostei</taxon>
        <taxon>Acanthomorphata</taxon>
        <taxon>Anabantaria</taxon>
        <taxon>Anabantiformes</taxon>
        <taxon>Channoidei</taxon>
        <taxon>Channidae</taxon>
        <taxon>Channa</taxon>
    </lineage>
</organism>
<accession>A0AA88SME5</accession>
<comment type="caution">
    <text evidence="1">The sequence shown here is derived from an EMBL/GenBank/DDBJ whole genome shotgun (WGS) entry which is preliminary data.</text>
</comment>
<dbReference type="Proteomes" id="UP001187415">
    <property type="component" value="Unassembled WGS sequence"/>
</dbReference>
<protein>
    <recommendedName>
        <fullName evidence="3">Reverse transcriptase domain-containing protein</fullName>
    </recommendedName>
</protein>